<evidence type="ECO:0000313" key="3">
    <source>
        <dbReference type="Proteomes" id="UP000308199"/>
    </source>
</evidence>
<keyword evidence="3" id="KW-1185">Reference proteome</keyword>
<gene>
    <name evidence="2" type="ORF">EW145_g8458</name>
</gene>
<comment type="caution">
    <text evidence="2">The sequence shown here is derived from an EMBL/GenBank/DDBJ whole genome shotgun (WGS) entry which is preliminary data.</text>
</comment>
<feature type="region of interest" description="Disordered" evidence="1">
    <location>
        <begin position="107"/>
        <end position="138"/>
    </location>
</feature>
<name>A0A4S4K5V0_9AGAM</name>
<organism evidence="2 3">
    <name type="scientific">Phellinidium pouzarii</name>
    <dbReference type="NCBI Taxonomy" id="167371"/>
    <lineage>
        <taxon>Eukaryota</taxon>
        <taxon>Fungi</taxon>
        <taxon>Dikarya</taxon>
        <taxon>Basidiomycota</taxon>
        <taxon>Agaricomycotina</taxon>
        <taxon>Agaricomycetes</taxon>
        <taxon>Hymenochaetales</taxon>
        <taxon>Hymenochaetaceae</taxon>
        <taxon>Phellinidium</taxon>
    </lineage>
</organism>
<feature type="region of interest" description="Disordered" evidence="1">
    <location>
        <begin position="1"/>
        <end position="34"/>
    </location>
</feature>
<feature type="compositionally biased region" description="Polar residues" evidence="1">
    <location>
        <begin position="376"/>
        <end position="388"/>
    </location>
</feature>
<evidence type="ECO:0000313" key="2">
    <source>
        <dbReference type="EMBL" id="THG93133.1"/>
    </source>
</evidence>
<accession>A0A4S4K5V0</accession>
<sequence>MSTSSSTTGETTPSTNASTDTARELEKDFVSPSPSILSLSGFPLPPTAFMIPGPRPIGAADMPIPSINTGIPESPSMLWAHSNAGAGMSLAERATLPGMDAFYASAKPTLPTLPPSPPRSRTQTQHSYASAKPKLSHTPTRDAIADLKNRVWALPGSLPNGVPLLSTPVPPRRRRAQSAAAEMHPDTAPFNTGTRKHVYAGVQRQVYPVSRPPAIDINAANSLSLPNASQYSAGSHVVPSSAPAHGIVRSDDTAAGPSTILYTTPSVAPLRIQRTTSQVSTGPSSGAGAGATVSVPPAASVAQSASAMVTTFPVAKDLGFAGVRQHRSTSLISPPGGTHIPVVEPLRFRNTLFFFDESATPLSSSADSEESDALRTPTNGASASNTPNAEAAKDAKTAKVDCRTSSLLSAGSVYNMQEELDPAFADIIKSIAGASEEEQMGSLLTLASSINTEHHGFDTTRGMPFPGDEDDFVDVDADEEYVDGRASRMVGSSEHRKSKRRSANSVRRRGSTRSAAAVRAAIRALPDPSTF</sequence>
<dbReference type="EMBL" id="SGPK01001387">
    <property type="protein sequence ID" value="THG93133.1"/>
    <property type="molecule type" value="Genomic_DNA"/>
</dbReference>
<feature type="compositionally biased region" description="Basic residues" evidence="1">
    <location>
        <begin position="496"/>
        <end position="511"/>
    </location>
</feature>
<feature type="region of interest" description="Disordered" evidence="1">
    <location>
        <begin position="361"/>
        <end position="397"/>
    </location>
</feature>
<dbReference type="Proteomes" id="UP000308199">
    <property type="component" value="Unassembled WGS sequence"/>
</dbReference>
<feature type="compositionally biased region" description="Low complexity" evidence="1">
    <location>
        <begin position="1"/>
        <end position="19"/>
    </location>
</feature>
<feature type="region of interest" description="Disordered" evidence="1">
    <location>
        <begin position="487"/>
        <end position="518"/>
    </location>
</feature>
<dbReference type="OrthoDB" id="3270790at2759"/>
<proteinExistence type="predicted"/>
<evidence type="ECO:0000256" key="1">
    <source>
        <dbReference type="SAM" id="MobiDB-lite"/>
    </source>
</evidence>
<dbReference type="AlphaFoldDB" id="A0A4S4K5V0"/>
<protein>
    <submittedName>
        <fullName evidence="2">Uncharacterized protein</fullName>
    </submittedName>
</protein>
<feature type="non-terminal residue" evidence="2">
    <location>
        <position position="531"/>
    </location>
</feature>
<reference evidence="2 3" key="1">
    <citation type="submission" date="2019-02" db="EMBL/GenBank/DDBJ databases">
        <title>Genome sequencing of the rare red list fungi Phellinidium pouzarii.</title>
        <authorList>
            <person name="Buettner E."/>
            <person name="Kellner H."/>
        </authorList>
    </citation>
    <scope>NUCLEOTIDE SEQUENCE [LARGE SCALE GENOMIC DNA]</scope>
    <source>
        <strain evidence="2 3">DSM 108285</strain>
    </source>
</reference>